<comment type="caution">
    <text evidence="2">The sequence shown here is derived from an EMBL/GenBank/DDBJ whole genome shotgun (WGS) entry which is preliminary data.</text>
</comment>
<dbReference type="InterPro" id="IPR051396">
    <property type="entry name" value="Bact_Antivir_Def_Nuclease"/>
</dbReference>
<dbReference type="RefSeq" id="WP_207224390.1">
    <property type="nucleotide sequence ID" value="NZ_SHKN01000001.1"/>
</dbReference>
<evidence type="ECO:0000313" key="2">
    <source>
        <dbReference type="EMBL" id="RZT96421.1"/>
    </source>
</evidence>
<dbReference type="CDD" id="cd00267">
    <property type="entry name" value="ABC_ATPase"/>
    <property type="match status" value="1"/>
</dbReference>
<organism evidence="2 3">
    <name type="scientific">Ancylomarina subtilis</name>
    <dbReference type="NCBI Taxonomy" id="1639035"/>
    <lineage>
        <taxon>Bacteria</taxon>
        <taxon>Pseudomonadati</taxon>
        <taxon>Bacteroidota</taxon>
        <taxon>Bacteroidia</taxon>
        <taxon>Marinilabiliales</taxon>
        <taxon>Marinifilaceae</taxon>
        <taxon>Ancylomarina</taxon>
    </lineage>
</organism>
<protein>
    <submittedName>
        <fullName evidence="2">Putative ATPase</fullName>
    </submittedName>
</protein>
<dbReference type="PANTHER" id="PTHR43581">
    <property type="entry name" value="ATP/GTP PHOSPHATASE"/>
    <property type="match status" value="1"/>
</dbReference>
<dbReference type="InterPro" id="IPR041685">
    <property type="entry name" value="AAA_GajA/Old/RecF-like"/>
</dbReference>
<proteinExistence type="predicted"/>
<dbReference type="SUPFAM" id="SSF52540">
    <property type="entry name" value="P-loop containing nucleoside triphosphate hydrolases"/>
    <property type="match status" value="1"/>
</dbReference>
<name>A0A4Q7VJN1_9BACT</name>
<keyword evidence="3" id="KW-1185">Reference proteome</keyword>
<gene>
    <name evidence="2" type="ORF">EV201_1059</name>
</gene>
<reference evidence="2 3" key="1">
    <citation type="submission" date="2019-02" db="EMBL/GenBank/DDBJ databases">
        <title>Genomic Encyclopedia of Type Strains, Phase IV (KMG-IV): sequencing the most valuable type-strain genomes for metagenomic binning, comparative biology and taxonomic classification.</title>
        <authorList>
            <person name="Goeker M."/>
        </authorList>
    </citation>
    <scope>NUCLEOTIDE SEQUENCE [LARGE SCALE GENOMIC DNA]</scope>
    <source>
        <strain evidence="2 3">DSM 28825</strain>
    </source>
</reference>
<accession>A0A4Q7VJN1</accession>
<dbReference type="PANTHER" id="PTHR43581:SF4">
    <property type="entry name" value="ATP_GTP PHOSPHATASE"/>
    <property type="match status" value="1"/>
</dbReference>
<dbReference type="InterPro" id="IPR027417">
    <property type="entry name" value="P-loop_NTPase"/>
</dbReference>
<feature type="domain" description="AAA+ ATPase" evidence="1">
    <location>
        <begin position="41"/>
        <end position="357"/>
    </location>
</feature>
<dbReference type="Gene3D" id="3.40.50.300">
    <property type="entry name" value="P-loop containing nucleotide triphosphate hydrolases"/>
    <property type="match status" value="1"/>
</dbReference>
<evidence type="ECO:0000313" key="3">
    <source>
        <dbReference type="Proteomes" id="UP000293562"/>
    </source>
</evidence>
<dbReference type="AlphaFoldDB" id="A0A4Q7VJN1"/>
<dbReference type="Proteomes" id="UP000293562">
    <property type="component" value="Unassembled WGS sequence"/>
</dbReference>
<evidence type="ECO:0000259" key="1">
    <source>
        <dbReference type="SMART" id="SM00382"/>
    </source>
</evidence>
<dbReference type="Pfam" id="PF13175">
    <property type="entry name" value="AAA_15"/>
    <property type="match status" value="1"/>
</dbReference>
<sequence length="612" mass="69866">MTFIHTLAVINLEEFIIKYMSIKITINQKHKSINPPCEFELPTFCVLTGKNGSGKTHLLEAMSNRDKSQVNINGNLIQNVRYIGFNGLNPTIEETCDPNSISQHVKNVWNQYHSGRQQLQRRNQEDNINLILNYVPDENMKRFIRKALQDSGKSTSQLTENDLSDSFDISFMGQNDFFTAQFALIFKNYHRRQEENAINEYYQSKGKLITKPVLSDDEFKRNYGEPPWEFINKILEETNIPYEVNNPEGDRIDASFVFKLRDRTEGFEISSADLSTGEKVLMSLALAIYNTGGDIGKPDILLIDEPDAGLHPSMSKMMVKVLKENIVGQNHIPTIISTHSPTTVIASEGVSIYQLERGTNIPSKIPVQKAVEILSADIPFLKISTERRRQVFVESKYDVAYYELLQNIYGRLISLPSEPIFIPARTSNGSNCTDVIDVVTNLYSNGNDQIYGIIDWDMNNKPTDRILVLGENERYAIENYLLDPLLMGILMIRENKISIGDFGGLSITAYSQMINLTPEDGQLIIDKVLTDLGLNTDNKLTYKTFNNWELQITQDFNEHQGHELEALFKTKYPFLNAYRREDALKKDVIEKVINDHPDFVPDSIVKTMMNIE</sequence>
<dbReference type="SMART" id="SM00382">
    <property type="entry name" value="AAA"/>
    <property type="match status" value="1"/>
</dbReference>
<dbReference type="EMBL" id="SHKN01000001">
    <property type="protein sequence ID" value="RZT96421.1"/>
    <property type="molecule type" value="Genomic_DNA"/>
</dbReference>
<dbReference type="InterPro" id="IPR003593">
    <property type="entry name" value="AAA+_ATPase"/>
</dbReference>